<keyword evidence="7" id="KW-0902">Two-component regulatory system</keyword>
<dbReference type="InterPro" id="IPR005467">
    <property type="entry name" value="His_kinase_dom"/>
</dbReference>
<dbReference type="InterPro" id="IPR003594">
    <property type="entry name" value="HATPase_dom"/>
</dbReference>
<evidence type="ECO:0000256" key="2">
    <source>
        <dbReference type="ARBA" id="ARBA00012438"/>
    </source>
</evidence>
<evidence type="ECO:0000256" key="6">
    <source>
        <dbReference type="ARBA" id="ARBA00022840"/>
    </source>
</evidence>
<keyword evidence="5 11" id="KW-0418">Kinase</keyword>
<dbReference type="GO" id="GO:0016301">
    <property type="term" value="F:kinase activity"/>
    <property type="evidence" value="ECO:0007669"/>
    <property type="project" value="UniProtKB-KW"/>
</dbReference>
<dbReference type="EC" id="2.7.13.3" evidence="2"/>
<evidence type="ECO:0000256" key="7">
    <source>
        <dbReference type="ARBA" id="ARBA00023012"/>
    </source>
</evidence>
<dbReference type="Gene3D" id="3.30.565.10">
    <property type="entry name" value="Histidine kinase-like ATPase, C-terminal domain"/>
    <property type="match status" value="1"/>
</dbReference>
<protein>
    <recommendedName>
        <fullName evidence="8">Sensor-like histidine kinase SenX3</fullName>
        <ecNumber evidence="2">2.7.13.3</ecNumber>
    </recommendedName>
</protein>
<sequence>MVSGGRDPAVLAGAGRRVRRAHRQTDPRPAGTSHADAGGGGRARRPRRLLRVRHAAACRRRCEAGRDRPDVRPRDVEDRAAVHADPGILNIAWSNILGNALKYTESGGHVTVRQRTTTGEGGPLRIVEIVDDGCGMSETEAAHVFDKFYQGDTAHAAEGNGLGMAMVKRAVELSRGAVAVRSGRGIGTTVTVTLPAAD</sequence>
<evidence type="ECO:0000256" key="1">
    <source>
        <dbReference type="ARBA" id="ARBA00000085"/>
    </source>
</evidence>
<feature type="domain" description="Histidine kinase" evidence="10">
    <location>
        <begin position="77"/>
        <end position="198"/>
    </location>
</feature>
<dbReference type="CDD" id="cd00075">
    <property type="entry name" value="HATPase"/>
    <property type="match status" value="1"/>
</dbReference>
<evidence type="ECO:0000256" key="4">
    <source>
        <dbReference type="ARBA" id="ARBA00022741"/>
    </source>
</evidence>
<dbReference type="InterPro" id="IPR004358">
    <property type="entry name" value="Sig_transdc_His_kin-like_C"/>
</dbReference>
<gene>
    <name evidence="11" type="ORF">JS528_01210</name>
</gene>
<keyword evidence="6" id="KW-0067">ATP-binding</keyword>
<keyword evidence="12" id="KW-1185">Reference proteome</keyword>
<evidence type="ECO:0000256" key="9">
    <source>
        <dbReference type="SAM" id="MobiDB-lite"/>
    </source>
</evidence>
<evidence type="ECO:0000313" key="12">
    <source>
        <dbReference type="Proteomes" id="UP000773064"/>
    </source>
</evidence>
<keyword evidence="4" id="KW-0547">Nucleotide-binding</keyword>
<dbReference type="SUPFAM" id="SSF55874">
    <property type="entry name" value="ATPase domain of HSP90 chaperone/DNA topoisomerase II/histidine kinase"/>
    <property type="match status" value="1"/>
</dbReference>
<comment type="caution">
    <text evidence="11">The sequence shown here is derived from an EMBL/GenBank/DDBJ whole genome shotgun (WGS) entry which is preliminary data.</text>
</comment>
<evidence type="ECO:0000259" key="10">
    <source>
        <dbReference type="PROSITE" id="PS50109"/>
    </source>
</evidence>
<dbReference type="InterPro" id="IPR036890">
    <property type="entry name" value="HATPase_C_sf"/>
</dbReference>
<evidence type="ECO:0000256" key="8">
    <source>
        <dbReference type="ARBA" id="ARBA00039401"/>
    </source>
</evidence>
<organism evidence="11 12">
    <name type="scientific">Bifidobacterium santillanense</name>
    <dbReference type="NCBI Taxonomy" id="2809028"/>
    <lineage>
        <taxon>Bacteria</taxon>
        <taxon>Bacillati</taxon>
        <taxon>Actinomycetota</taxon>
        <taxon>Actinomycetes</taxon>
        <taxon>Bifidobacteriales</taxon>
        <taxon>Bifidobacteriaceae</taxon>
        <taxon>Bifidobacterium</taxon>
    </lineage>
</organism>
<proteinExistence type="predicted"/>
<dbReference type="PANTHER" id="PTHR42878">
    <property type="entry name" value="TWO-COMPONENT HISTIDINE KINASE"/>
    <property type="match status" value="1"/>
</dbReference>
<evidence type="ECO:0000313" key="11">
    <source>
        <dbReference type="EMBL" id="MBT1171999.1"/>
    </source>
</evidence>
<comment type="catalytic activity">
    <reaction evidence="1">
        <text>ATP + protein L-histidine = ADP + protein N-phospho-L-histidine.</text>
        <dbReference type="EC" id="2.7.13.3"/>
    </reaction>
</comment>
<dbReference type="EMBL" id="JAFEJS010000001">
    <property type="protein sequence ID" value="MBT1171999.1"/>
    <property type="molecule type" value="Genomic_DNA"/>
</dbReference>
<dbReference type="Proteomes" id="UP000773064">
    <property type="component" value="Unassembled WGS sequence"/>
</dbReference>
<dbReference type="SMART" id="SM00387">
    <property type="entry name" value="HATPase_c"/>
    <property type="match status" value="1"/>
</dbReference>
<accession>A0ABS5UM80</accession>
<keyword evidence="3" id="KW-0808">Transferase</keyword>
<dbReference type="Pfam" id="PF02518">
    <property type="entry name" value="HATPase_c"/>
    <property type="match status" value="1"/>
</dbReference>
<evidence type="ECO:0000256" key="3">
    <source>
        <dbReference type="ARBA" id="ARBA00022679"/>
    </source>
</evidence>
<evidence type="ECO:0000256" key="5">
    <source>
        <dbReference type="ARBA" id="ARBA00022777"/>
    </source>
</evidence>
<dbReference type="InterPro" id="IPR050351">
    <property type="entry name" value="BphY/WalK/GraS-like"/>
</dbReference>
<dbReference type="PROSITE" id="PS50109">
    <property type="entry name" value="HIS_KIN"/>
    <property type="match status" value="1"/>
</dbReference>
<dbReference type="PANTHER" id="PTHR42878:SF7">
    <property type="entry name" value="SENSOR HISTIDINE KINASE GLRK"/>
    <property type="match status" value="1"/>
</dbReference>
<reference evidence="11 12" key="1">
    <citation type="journal article" date="2021" name="Environ. Microbiol.">
        <title>Genetic insights into the dark matter of the mammalian gut microbiota through targeted genome reconstruction.</title>
        <authorList>
            <person name="Lugli G.A."/>
            <person name="Alessandri G."/>
            <person name="Milani C."/>
            <person name="Viappiani A."/>
            <person name="Fontana F."/>
            <person name="Tarracchini C."/>
            <person name="Mancabelli L."/>
            <person name="Argentini C."/>
            <person name="Ruiz L."/>
            <person name="Margolles A."/>
            <person name="van Sinderen D."/>
            <person name="Turroni F."/>
            <person name="Ventura M."/>
        </authorList>
    </citation>
    <scope>NUCLEOTIDE SEQUENCE [LARGE SCALE GENOMIC DNA]</scope>
    <source>
        <strain evidence="11 12">MA2</strain>
    </source>
</reference>
<name>A0ABS5UM80_9BIFI</name>
<dbReference type="PRINTS" id="PR00344">
    <property type="entry name" value="BCTRLSENSOR"/>
</dbReference>
<feature type="region of interest" description="Disordered" evidence="9">
    <location>
        <begin position="1"/>
        <end position="48"/>
    </location>
</feature>